<feature type="region of interest" description="Disordered" evidence="1">
    <location>
        <begin position="1"/>
        <end position="23"/>
    </location>
</feature>
<evidence type="ECO:0000313" key="3">
    <source>
        <dbReference type="Proteomes" id="UP000650628"/>
    </source>
</evidence>
<dbReference type="AlphaFoldDB" id="A0A8J3X9I9"/>
<dbReference type="RefSeq" id="WP_203952618.1">
    <property type="nucleotide sequence ID" value="NZ_BOOO01000009.1"/>
</dbReference>
<dbReference type="Proteomes" id="UP000650628">
    <property type="component" value="Unassembled WGS sequence"/>
</dbReference>
<evidence type="ECO:0000313" key="2">
    <source>
        <dbReference type="EMBL" id="GII28593.1"/>
    </source>
</evidence>
<organism evidence="2 3">
    <name type="scientific">Planotetraspora mira</name>
    <dbReference type="NCBI Taxonomy" id="58121"/>
    <lineage>
        <taxon>Bacteria</taxon>
        <taxon>Bacillati</taxon>
        <taxon>Actinomycetota</taxon>
        <taxon>Actinomycetes</taxon>
        <taxon>Streptosporangiales</taxon>
        <taxon>Streptosporangiaceae</taxon>
        <taxon>Planotetraspora</taxon>
    </lineage>
</organism>
<sequence length="73" mass="8059">MHCDLEEIDRRERGRGDRRIGEGRSHVEIDGIHTFGPYDYEVDTSDGVPDALAESVSAAWRSRGTRGVLTASA</sequence>
<evidence type="ECO:0000256" key="1">
    <source>
        <dbReference type="SAM" id="MobiDB-lite"/>
    </source>
</evidence>
<keyword evidence="3" id="KW-1185">Reference proteome</keyword>
<dbReference type="EMBL" id="BOOO01000009">
    <property type="protein sequence ID" value="GII28593.1"/>
    <property type="molecule type" value="Genomic_DNA"/>
</dbReference>
<dbReference type="Pfam" id="PF07931">
    <property type="entry name" value="CPT"/>
    <property type="match status" value="1"/>
</dbReference>
<proteinExistence type="predicted"/>
<dbReference type="InterPro" id="IPR027417">
    <property type="entry name" value="P-loop_NTPase"/>
</dbReference>
<protein>
    <submittedName>
        <fullName evidence="2">Uncharacterized protein</fullName>
    </submittedName>
</protein>
<comment type="caution">
    <text evidence="2">The sequence shown here is derived from an EMBL/GenBank/DDBJ whole genome shotgun (WGS) entry which is preliminary data.</text>
</comment>
<name>A0A8J3X9I9_9ACTN</name>
<dbReference type="Gene3D" id="3.40.50.300">
    <property type="entry name" value="P-loop containing nucleotide triphosphate hydrolases"/>
    <property type="match status" value="1"/>
</dbReference>
<reference evidence="2 3" key="1">
    <citation type="submission" date="2021-01" db="EMBL/GenBank/DDBJ databases">
        <title>Whole genome shotgun sequence of Planotetraspora mira NBRC 15435.</title>
        <authorList>
            <person name="Komaki H."/>
            <person name="Tamura T."/>
        </authorList>
    </citation>
    <scope>NUCLEOTIDE SEQUENCE [LARGE SCALE GENOMIC DNA]</scope>
    <source>
        <strain evidence="2 3">NBRC 15435</strain>
    </source>
</reference>
<accession>A0A8J3X9I9</accession>
<gene>
    <name evidence="2" type="ORF">Pmi06nite_20350</name>
</gene>